<dbReference type="EMBL" id="KP337669">
    <property type="protein sequence ID" value="AJD25163.1"/>
    <property type="molecule type" value="mRNA"/>
</dbReference>
<feature type="chain" id="PRO_5002098132" evidence="15">
    <location>
        <begin position="32"/>
        <end position="504"/>
    </location>
</feature>
<dbReference type="GO" id="GO:0016712">
    <property type="term" value="F:oxidoreductase activity, acting on paired donors, with incorporation or reduction of molecular oxygen, reduced flavin or flavoprotein as one donor, and incorporation of one atom of oxygen"/>
    <property type="evidence" value="ECO:0007669"/>
    <property type="project" value="UniProtKB-ARBA"/>
</dbReference>
<dbReference type="SMR" id="A0A0B4VSU3"/>
<keyword evidence="10 13" id="KW-0408">Iron</keyword>
<keyword evidence="5" id="KW-0812">Transmembrane</keyword>
<evidence type="ECO:0000256" key="11">
    <source>
        <dbReference type="ARBA" id="ARBA00023033"/>
    </source>
</evidence>
<dbReference type="SUPFAM" id="SSF48264">
    <property type="entry name" value="Cytochrome P450"/>
    <property type="match status" value="1"/>
</dbReference>
<organism evidence="16">
    <name type="scientific">Salvia miltiorrhiza</name>
    <name type="common">Chinese sage</name>
    <dbReference type="NCBI Taxonomy" id="226208"/>
    <lineage>
        <taxon>Eukaryota</taxon>
        <taxon>Viridiplantae</taxon>
        <taxon>Streptophyta</taxon>
        <taxon>Embryophyta</taxon>
        <taxon>Tracheophyta</taxon>
        <taxon>Spermatophyta</taxon>
        <taxon>Magnoliopsida</taxon>
        <taxon>eudicotyledons</taxon>
        <taxon>Gunneridae</taxon>
        <taxon>Pentapetalae</taxon>
        <taxon>asterids</taxon>
        <taxon>lamiids</taxon>
        <taxon>Lamiales</taxon>
        <taxon>Lamiaceae</taxon>
        <taxon>Nepetoideae</taxon>
        <taxon>Mentheae</taxon>
        <taxon>Salviinae</taxon>
        <taxon>Salvia</taxon>
        <taxon>Salvia incertae sedis</taxon>
    </lineage>
</organism>
<evidence type="ECO:0000256" key="2">
    <source>
        <dbReference type="ARBA" id="ARBA00004606"/>
    </source>
</evidence>
<dbReference type="PRINTS" id="PR00463">
    <property type="entry name" value="EP450I"/>
</dbReference>
<dbReference type="InterPro" id="IPR017972">
    <property type="entry name" value="Cyt_P450_CS"/>
</dbReference>
<dbReference type="PROSITE" id="PS00086">
    <property type="entry name" value="CYTOCHROME_P450"/>
    <property type="match status" value="1"/>
</dbReference>
<evidence type="ECO:0000256" key="5">
    <source>
        <dbReference type="ARBA" id="ARBA00022692"/>
    </source>
</evidence>
<keyword evidence="7" id="KW-0735">Signal-anchor</keyword>
<dbReference type="PANTHER" id="PTHR47953">
    <property type="entry name" value="OS08G0105600 PROTEIN"/>
    <property type="match status" value="1"/>
</dbReference>
<comment type="similarity">
    <text evidence="3 14">Belongs to the cytochrome P450 family.</text>
</comment>
<name>A0A0B4VSU3_SALMI</name>
<dbReference type="Pfam" id="PF00067">
    <property type="entry name" value="p450"/>
    <property type="match status" value="1"/>
</dbReference>
<keyword evidence="9 14" id="KW-0560">Oxidoreductase</keyword>
<feature type="binding site" description="axial binding residue" evidence="13">
    <location>
        <position position="440"/>
    </location>
    <ligand>
        <name>heme</name>
        <dbReference type="ChEBI" id="CHEBI:30413"/>
    </ligand>
    <ligandPart>
        <name>Fe</name>
        <dbReference type="ChEBI" id="CHEBI:18248"/>
    </ligandPart>
</feature>
<accession>A0A0B4VSU3</accession>
<evidence type="ECO:0000256" key="9">
    <source>
        <dbReference type="ARBA" id="ARBA00023002"/>
    </source>
</evidence>
<dbReference type="InterPro" id="IPR052306">
    <property type="entry name" value="CYP450_71D"/>
</dbReference>
<evidence type="ECO:0000256" key="6">
    <source>
        <dbReference type="ARBA" id="ARBA00022723"/>
    </source>
</evidence>
<keyword evidence="6 13" id="KW-0479">Metal-binding</keyword>
<reference evidence="16" key="1">
    <citation type="journal article" date="2014" name="PLoS ONE">
        <title>Computational identification and systematic classification of novel Cytochrome P450 genes in Salvia miltiorrhiza.</title>
        <authorList>
            <person name="Chen H."/>
            <person name="Wu B."/>
            <person name="Nelson D.R."/>
            <person name="Wu K."/>
            <person name="Liu C."/>
        </authorList>
    </citation>
    <scope>NUCLEOTIDE SEQUENCE</scope>
</reference>
<dbReference type="CDD" id="cd11072">
    <property type="entry name" value="CYP71-like"/>
    <property type="match status" value="1"/>
</dbReference>
<dbReference type="GO" id="GO:0020037">
    <property type="term" value="F:heme binding"/>
    <property type="evidence" value="ECO:0007669"/>
    <property type="project" value="InterPro"/>
</dbReference>
<dbReference type="GO" id="GO:0016114">
    <property type="term" value="P:terpenoid biosynthetic process"/>
    <property type="evidence" value="ECO:0007669"/>
    <property type="project" value="UniProtKB-ARBA"/>
</dbReference>
<evidence type="ECO:0000313" key="16">
    <source>
        <dbReference type="EMBL" id="AJD25163.1"/>
    </source>
</evidence>
<dbReference type="PRINTS" id="PR00385">
    <property type="entry name" value="P450"/>
</dbReference>
<dbReference type="FunFam" id="1.10.630.10:FF:000043">
    <property type="entry name" value="Cytochrome P450 99A2"/>
    <property type="match status" value="1"/>
</dbReference>
<feature type="signal peptide" evidence="15">
    <location>
        <begin position="1"/>
        <end position="31"/>
    </location>
</feature>
<dbReference type="GO" id="GO:0005506">
    <property type="term" value="F:iron ion binding"/>
    <property type="evidence" value="ECO:0007669"/>
    <property type="project" value="InterPro"/>
</dbReference>
<dbReference type="InterPro" id="IPR001128">
    <property type="entry name" value="Cyt_P450"/>
</dbReference>
<comment type="subcellular location">
    <subcellularLocation>
        <location evidence="2">Membrane</location>
        <topology evidence="2">Single-pass type II membrane protein</topology>
    </subcellularLocation>
</comment>
<protein>
    <submittedName>
        <fullName evidence="16">Cytochrome P450 CYP71D410</fullName>
    </submittedName>
</protein>
<evidence type="ECO:0000256" key="4">
    <source>
        <dbReference type="ARBA" id="ARBA00022617"/>
    </source>
</evidence>
<comment type="cofactor">
    <cofactor evidence="1 13">
        <name>heme</name>
        <dbReference type="ChEBI" id="CHEBI:30413"/>
    </cofactor>
</comment>
<keyword evidence="15" id="KW-0732">Signal</keyword>
<evidence type="ECO:0000256" key="8">
    <source>
        <dbReference type="ARBA" id="ARBA00022989"/>
    </source>
</evidence>
<evidence type="ECO:0000256" key="15">
    <source>
        <dbReference type="SAM" id="SignalP"/>
    </source>
</evidence>
<evidence type="ECO:0000256" key="12">
    <source>
        <dbReference type="ARBA" id="ARBA00023136"/>
    </source>
</evidence>
<keyword evidence="8" id="KW-1133">Transmembrane helix</keyword>
<keyword evidence="4 13" id="KW-0349">Heme</keyword>
<dbReference type="InterPro" id="IPR002401">
    <property type="entry name" value="Cyt_P450_E_grp-I"/>
</dbReference>
<keyword evidence="12" id="KW-0472">Membrane</keyword>
<evidence type="ECO:0000256" key="10">
    <source>
        <dbReference type="ARBA" id="ARBA00023004"/>
    </source>
</evidence>
<evidence type="ECO:0000256" key="3">
    <source>
        <dbReference type="ARBA" id="ARBA00010617"/>
    </source>
</evidence>
<dbReference type="Gene3D" id="1.10.630.10">
    <property type="entry name" value="Cytochrome P450"/>
    <property type="match status" value="1"/>
</dbReference>
<evidence type="ECO:0000256" key="7">
    <source>
        <dbReference type="ARBA" id="ARBA00022968"/>
    </source>
</evidence>
<evidence type="ECO:0000256" key="1">
    <source>
        <dbReference type="ARBA" id="ARBA00001971"/>
    </source>
</evidence>
<dbReference type="InterPro" id="IPR036396">
    <property type="entry name" value="Cyt_P450_sf"/>
</dbReference>
<proteinExistence type="evidence at transcript level"/>
<evidence type="ECO:0000256" key="14">
    <source>
        <dbReference type="RuleBase" id="RU000461"/>
    </source>
</evidence>
<sequence length="504" mass="56507">MDPEFPSTLTLVVASLLLLLILSKFRKPSESECDLNRIPGPKRLPVIGNIHLLLSKSMPHFIFRQLAAKYGPLMRLQLGGVPFLIVSSVEVAKQVLKTHDVAFANRPLMHAATTITYNYTNIAFAPYGEYWRNLRKICTLELLSAKRVRYFRPIREEENMNLAALIASKGGSPVNLSEVVGLSAFDITSRASVGEETEEKHTMTAAIKDGIALGSGLSVADLYPSNKILPVISGMNYKIQKVFRQTDRVFESIIGRHRAAGRRDERSEDLVDVLLKCQRDDAGVRLTTDNIKAVILDMFLAGTETSSTAVDWVMSEMIRNPGTLRRAQDEVREVFDDEGYVDEQKFDDLKYMKLVIKETMRLHPPVPLLVPRINSEICEIDGYKIPAGTRVMVNAWALGRDPKHWDEAEKFKPERFEGSSVDFKGNNLEFIPFGAGRRMCPGMAFGLANIEFSLATLLYHFDWEMAGGAGGEELDMEESFGATAKRKNDLLLVPTLKRPLRLVK</sequence>
<dbReference type="AlphaFoldDB" id="A0A0B4VSU3"/>
<evidence type="ECO:0000256" key="13">
    <source>
        <dbReference type="PIRSR" id="PIRSR602401-1"/>
    </source>
</evidence>
<keyword evidence="11 14" id="KW-0503">Monooxygenase</keyword>
<dbReference type="GO" id="GO:0016020">
    <property type="term" value="C:membrane"/>
    <property type="evidence" value="ECO:0007669"/>
    <property type="project" value="UniProtKB-SubCell"/>
</dbReference>
<dbReference type="PANTHER" id="PTHR47953:SF19">
    <property type="entry name" value="OS06G0641600 PROTEIN"/>
    <property type="match status" value="1"/>
</dbReference>